<dbReference type="AlphaFoldDB" id="A0A066XH52"/>
<proteinExistence type="predicted"/>
<accession>A0A066XH52</accession>
<evidence type="ECO:0000313" key="1">
    <source>
        <dbReference type="EMBL" id="KDN65350.1"/>
    </source>
</evidence>
<dbReference type="SUPFAM" id="SSF52540">
    <property type="entry name" value="P-loop containing nucleoside triphosphate hydrolases"/>
    <property type="match status" value="1"/>
</dbReference>
<dbReference type="Proteomes" id="UP000027238">
    <property type="component" value="Unassembled WGS sequence"/>
</dbReference>
<name>A0A066XH52_COLSU</name>
<organism evidence="1 2">
    <name type="scientific">Colletotrichum sublineola</name>
    <name type="common">Sorghum anthracnose fungus</name>
    <dbReference type="NCBI Taxonomy" id="1173701"/>
    <lineage>
        <taxon>Eukaryota</taxon>
        <taxon>Fungi</taxon>
        <taxon>Dikarya</taxon>
        <taxon>Ascomycota</taxon>
        <taxon>Pezizomycotina</taxon>
        <taxon>Sordariomycetes</taxon>
        <taxon>Hypocreomycetidae</taxon>
        <taxon>Glomerellales</taxon>
        <taxon>Glomerellaceae</taxon>
        <taxon>Colletotrichum</taxon>
        <taxon>Colletotrichum graminicola species complex</taxon>
    </lineage>
</organism>
<sequence length="326" mass="38445">MQPLDRIVEISKTSGEFRFCFFIDGLDELENTVEFSHGELVELLHKWHKRSSGHIKVCVSSREHNVFMNRFSRNQRIRLHELARRDLESFTQDKLRSIRNPTERSRIVGSILDKAHGVFFWVALVVHNTRRHLEDGFGPKHVAQLIDTLPSEINDLFAYILDSLDTWTKRKAYQTLALMLEAIRWDLEVPVCGYAFLDEYEENFRHDFGITHAIKYDEDRQRKDVQWTTTRLNAICKGLVECRAEKHAEPYLQFGHRSVEEFRMNPKRKSEMLSFLDGFNVPEALSHIIILSKRRIGTFDDPSFWSSQGFRELPKLLIMRQEHNLD</sequence>
<protein>
    <recommendedName>
        <fullName evidence="3">NACHT domain-containing protein</fullName>
    </recommendedName>
</protein>
<dbReference type="OrthoDB" id="443402at2759"/>
<dbReference type="PANTHER" id="PTHR10039">
    <property type="entry name" value="AMELOGENIN"/>
    <property type="match status" value="1"/>
</dbReference>
<dbReference type="EMBL" id="JMSE01001040">
    <property type="protein sequence ID" value="KDN65350.1"/>
    <property type="molecule type" value="Genomic_DNA"/>
</dbReference>
<dbReference type="PANTHER" id="PTHR10039:SF5">
    <property type="entry name" value="NACHT DOMAIN-CONTAINING PROTEIN"/>
    <property type="match status" value="1"/>
</dbReference>
<reference evidence="2" key="1">
    <citation type="journal article" date="2014" name="Genome Announc.">
        <title>Draft genome sequence of Colletotrichum sublineola, a destructive pathogen of cultivated sorghum.</title>
        <authorList>
            <person name="Baroncelli R."/>
            <person name="Sanz-Martin J.M."/>
            <person name="Rech G.E."/>
            <person name="Sukno S.A."/>
            <person name="Thon M.R."/>
        </authorList>
    </citation>
    <scope>NUCLEOTIDE SEQUENCE [LARGE SCALE GENOMIC DNA]</scope>
    <source>
        <strain evidence="2">TX430BB</strain>
    </source>
</reference>
<dbReference type="InterPro" id="IPR027417">
    <property type="entry name" value="P-loop_NTPase"/>
</dbReference>
<dbReference type="HOGENOM" id="CLU_852616_0_0_1"/>
<keyword evidence="2" id="KW-1185">Reference proteome</keyword>
<dbReference type="eggNOG" id="ENOG502RX4Y">
    <property type="taxonomic scope" value="Eukaryota"/>
</dbReference>
<feature type="non-terminal residue" evidence="1">
    <location>
        <position position="326"/>
    </location>
</feature>
<evidence type="ECO:0008006" key="3">
    <source>
        <dbReference type="Google" id="ProtNLM"/>
    </source>
</evidence>
<comment type="caution">
    <text evidence="1">The sequence shown here is derived from an EMBL/GenBank/DDBJ whole genome shotgun (WGS) entry which is preliminary data.</text>
</comment>
<gene>
    <name evidence="1" type="ORF">CSUB01_12648</name>
</gene>
<dbReference type="STRING" id="1173701.A0A066XH52"/>
<evidence type="ECO:0000313" key="2">
    <source>
        <dbReference type="Proteomes" id="UP000027238"/>
    </source>
</evidence>